<dbReference type="InterPro" id="IPR017853">
    <property type="entry name" value="GH"/>
</dbReference>
<accession>A0A3E2H812</accession>
<dbReference type="GO" id="GO:0005576">
    <property type="term" value="C:extracellular region"/>
    <property type="evidence" value="ECO:0007669"/>
    <property type="project" value="TreeGrafter"/>
</dbReference>
<keyword evidence="2" id="KW-0326">Glycosidase</keyword>
<dbReference type="GO" id="GO:0004568">
    <property type="term" value="F:chitinase activity"/>
    <property type="evidence" value="ECO:0007669"/>
    <property type="project" value="TreeGrafter"/>
</dbReference>
<keyword evidence="3" id="KW-0732">Signal</keyword>
<feature type="domain" description="GH18" evidence="4">
    <location>
        <begin position="28"/>
        <end position="291"/>
    </location>
</feature>
<keyword evidence="1" id="KW-0378">Hydrolase</keyword>
<dbReference type="Gene3D" id="3.20.20.80">
    <property type="entry name" value="Glycosidases"/>
    <property type="match status" value="2"/>
</dbReference>
<evidence type="ECO:0000313" key="6">
    <source>
        <dbReference type="Proteomes" id="UP000258309"/>
    </source>
</evidence>
<dbReference type="PROSITE" id="PS51910">
    <property type="entry name" value="GH18_2"/>
    <property type="match status" value="1"/>
</dbReference>
<feature type="signal peptide" evidence="3">
    <location>
        <begin position="1"/>
        <end position="18"/>
    </location>
</feature>
<evidence type="ECO:0000313" key="5">
    <source>
        <dbReference type="EMBL" id="RFU29539.1"/>
    </source>
</evidence>
<proteinExistence type="predicted"/>
<dbReference type="OrthoDB" id="6020543at2759"/>
<dbReference type="Proteomes" id="UP000258309">
    <property type="component" value="Unassembled WGS sequence"/>
</dbReference>
<comment type="caution">
    <text evidence="5">The sequence shown here is derived from an EMBL/GenBank/DDBJ whole genome shotgun (WGS) entry which is preliminary data.</text>
</comment>
<feature type="chain" id="PRO_5017709521" description="GH18 domain-containing protein" evidence="3">
    <location>
        <begin position="19"/>
        <end position="475"/>
    </location>
</feature>
<protein>
    <recommendedName>
        <fullName evidence="4">GH18 domain-containing protein</fullName>
    </recommendedName>
</protein>
<dbReference type="InterPro" id="IPR001223">
    <property type="entry name" value="Glyco_hydro18_cat"/>
</dbReference>
<dbReference type="GO" id="GO:0005975">
    <property type="term" value="P:carbohydrate metabolic process"/>
    <property type="evidence" value="ECO:0007669"/>
    <property type="project" value="InterPro"/>
</dbReference>
<keyword evidence="6" id="KW-1185">Reference proteome</keyword>
<dbReference type="InterPro" id="IPR050542">
    <property type="entry name" value="Glycosyl_Hydrlase18_Chitinase"/>
</dbReference>
<evidence type="ECO:0000259" key="4">
    <source>
        <dbReference type="PROSITE" id="PS51910"/>
    </source>
</evidence>
<gene>
    <name evidence="5" type="ORF">B7463_g6810</name>
</gene>
<evidence type="ECO:0000256" key="3">
    <source>
        <dbReference type="SAM" id="SignalP"/>
    </source>
</evidence>
<dbReference type="EMBL" id="NCSJ02000125">
    <property type="protein sequence ID" value="RFU29539.1"/>
    <property type="molecule type" value="Genomic_DNA"/>
</dbReference>
<feature type="non-terminal residue" evidence="5">
    <location>
        <position position="475"/>
    </location>
</feature>
<dbReference type="SUPFAM" id="SSF51445">
    <property type="entry name" value="(Trans)glycosidases"/>
    <property type="match status" value="1"/>
</dbReference>
<dbReference type="AlphaFoldDB" id="A0A3E2H812"/>
<dbReference type="PANTHER" id="PTHR45708:SF49">
    <property type="entry name" value="ENDOCHITINASE"/>
    <property type="match status" value="1"/>
</dbReference>
<sequence length="475" mass="51560">MRTSFLTSVALGAAMVNAGVIKKRASNGLNVVYWGQDDPERSLGSYCAAGQGIDVIVLAFLSKFGDGNTPSGSFGDECNINSSGSGSCNTLANDIDTCAIESDAPRPIGDTFIDGWDFDIESNPHNSGQYLGELVKKLRSYIETDPSHTYYISGAPQCPIPEENMGLAITSAQFDWLFIQFYNNDECSAYQLFEEDGGSFNYDSWVDYVSGTASENAKLFVGVPASEDASTGDSSGSKYWVSTTNLPKLVSEYSSHSQWGGVMLWDAGNSDTVSLDGCNYAQQVHSVLTTGCWVAATAMASQLALPPPAVSRREPAEPIEPELKLSELLLELTPMAARPLPEADALLRTATTLILSVDRAMDRLLSLLPTAAWPPAQLGPEPGPEPEPDQAEDIAIQQALDEVLEYHRTHRPPNTAKNYEPKQREWKAWCKKIGFKEGGKYLPGDYVDKGKLLLFIKNEVASCAPKRGGRLEAEK</sequence>
<evidence type="ECO:0000256" key="2">
    <source>
        <dbReference type="ARBA" id="ARBA00023295"/>
    </source>
</evidence>
<dbReference type="Pfam" id="PF00704">
    <property type="entry name" value="Glyco_hydro_18"/>
    <property type="match status" value="1"/>
</dbReference>
<reference evidence="5 6" key="1">
    <citation type="submission" date="2018-05" db="EMBL/GenBank/DDBJ databases">
        <title>Draft genome sequence of Scytalidium lignicola DSM 105466, a ubiquitous saprotrophic fungus.</title>
        <authorList>
            <person name="Buettner E."/>
            <person name="Gebauer A.M."/>
            <person name="Hofrichter M."/>
            <person name="Liers C."/>
            <person name="Kellner H."/>
        </authorList>
    </citation>
    <scope>NUCLEOTIDE SEQUENCE [LARGE SCALE GENOMIC DNA]</scope>
    <source>
        <strain evidence="5 6">DSM 105466</strain>
    </source>
</reference>
<organism evidence="5 6">
    <name type="scientific">Scytalidium lignicola</name>
    <name type="common">Hyphomycete</name>
    <dbReference type="NCBI Taxonomy" id="5539"/>
    <lineage>
        <taxon>Eukaryota</taxon>
        <taxon>Fungi</taxon>
        <taxon>Dikarya</taxon>
        <taxon>Ascomycota</taxon>
        <taxon>Pezizomycotina</taxon>
        <taxon>Leotiomycetes</taxon>
        <taxon>Leotiomycetes incertae sedis</taxon>
        <taxon>Scytalidium</taxon>
    </lineage>
</organism>
<feature type="non-terminal residue" evidence="5">
    <location>
        <position position="1"/>
    </location>
</feature>
<dbReference type="PANTHER" id="PTHR45708">
    <property type="entry name" value="ENDOCHITINASE"/>
    <property type="match status" value="1"/>
</dbReference>
<evidence type="ECO:0000256" key="1">
    <source>
        <dbReference type="ARBA" id="ARBA00022801"/>
    </source>
</evidence>
<name>A0A3E2H812_SCYLI</name>